<sequence>MKKHLYSLALSVFALGANAQNPYMPLWEHIPDGEPYVFEDPDRPGEMRVYVYGSHDNLKQYYCGHDQVVWSASVSDLTDWRYDGVIFRSTHGKDGRPLNGDMKPDILYAPDIVETEENGRKVYYLCPNTQNHGRNNMVAKAYRPDGPFEVCNWSNDNPAATYGVFGFDPAIFRDDDGRVYGYWGFGRSHAAELDPKTMCSEKPGTKVIEDLIPGFEQDDTFRFFEASSMRKIGGKYVLVYSRMTRNGEFGLPASNYTLAYAYSNNPLGPFTYGGTIIDGRARGTDEQGNIIPTANPDGNTHGSLQEINGKWYVFYHRQTGTNEFSRQAMVAPVDVKVEGGKVIISEAEYTSEGFCTEGLNPLHRTPAGLACYYTGPSPVGKKYPDYFFSGSYIKATYADDDASDASYSQNKPFSYMVNNTDGSIVGYKYFNFSKLGKADTATLSVHLKPLGVNGDVQVMIDSPWTSKGGKVIGSFHIDKASPQRNTEIPVAINGLKGLKGKHALFFIFKSATKEKSLCDFYDFVFNVN</sequence>
<dbReference type="EMBL" id="SRZC01000018">
    <property type="protein sequence ID" value="TGX81329.1"/>
    <property type="molecule type" value="Genomic_DNA"/>
</dbReference>
<dbReference type="Proteomes" id="UP000308886">
    <property type="component" value="Unassembled WGS sequence"/>
</dbReference>
<reference evidence="1" key="1">
    <citation type="submission" date="2019-04" db="EMBL/GenBank/DDBJ databases">
        <title>Microbes associate with the intestines of laboratory mice.</title>
        <authorList>
            <person name="Navarre W."/>
            <person name="Wong E."/>
            <person name="Huang K."/>
            <person name="Tropini C."/>
            <person name="Ng K."/>
            <person name="Yu B."/>
        </authorList>
    </citation>
    <scope>NUCLEOTIDE SEQUENCE</scope>
    <source>
        <strain evidence="1">NM73_A23</strain>
    </source>
</reference>
<protein>
    <submittedName>
        <fullName evidence="1">Glycosyl hydrolase family 43</fullName>
    </submittedName>
</protein>
<evidence type="ECO:0000313" key="2">
    <source>
        <dbReference type="Proteomes" id="UP000308886"/>
    </source>
</evidence>
<keyword evidence="2" id="KW-1185">Reference proteome</keyword>
<name>A0AC61QNS0_9BACT</name>
<comment type="caution">
    <text evidence="1">The sequence shown here is derived from an EMBL/GenBank/DDBJ whole genome shotgun (WGS) entry which is preliminary data.</text>
</comment>
<proteinExistence type="predicted"/>
<keyword evidence="1" id="KW-0378">Hydrolase</keyword>
<organism evidence="1 2">
    <name type="scientific">Palleniella muris</name>
    <dbReference type="NCBI Taxonomy" id="3038145"/>
    <lineage>
        <taxon>Bacteria</taxon>
        <taxon>Pseudomonadati</taxon>
        <taxon>Bacteroidota</taxon>
        <taxon>Bacteroidia</taxon>
        <taxon>Bacteroidales</taxon>
        <taxon>Prevotellaceae</taxon>
        <taxon>Palleniella</taxon>
    </lineage>
</organism>
<evidence type="ECO:0000313" key="1">
    <source>
        <dbReference type="EMBL" id="TGX81329.1"/>
    </source>
</evidence>
<gene>
    <name evidence="1" type="ORF">E5358_10890</name>
</gene>
<accession>A0AC61QNS0</accession>